<reference evidence="1 2" key="1">
    <citation type="submission" date="2018-04" db="EMBL/GenBank/DDBJ databases">
        <title>Sphingobacterium cortibacter sp. nov.</title>
        <authorList>
            <person name="Li Y."/>
        </authorList>
    </citation>
    <scope>NUCLEOTIDE SEQUENCE [LARGE SCALE GENOMIC DNA]</scope>
    <source>
        <strain evidence="1 2">2c-3</strain>
    </source>
</reference>
<evidence type="ECO:0000313" key="1">
    <source>
        <dbReference type="EMBL" id="PVH24543.1"/>
    </source>
</evidence>
<keyword evidence="2" id="KW-1185">Reference proteome</keyword>
<dbReference type="PROSITE" id="PS51257">
    <property type="entry name" value="PROKAR_LIPOPROTEIN"/>
    <property type="match status" value="1"/>
</dbReference>
<accession>A0A2T8HGL9</accession>
<dbReference type="EMBL" id="QDKG01000005">
    <property type="protein sequence ID" value="PVH24543.1"/>
    <property type="molecule type" value="Genomic_DNA"/>
</dbReference>
<dbReference type="OrthoDB" id="709705at2"/>
<proteinExistence type="predicted"/>
<organism evidence="1 2">
    <name type="scientific">Sphingobacterium corticibacter</name>
    <dbReference type="NCBI Taxonomy" id="2171749"/>
    <lineage>
        <taxon>Bacteria</taxon>
        <taxon>Pseudomonadati</taxon>
        <taxon>Bacteroidota</taxon>
        <taxon>Sphingobacteriia</taxon>
        <taxon>Sphingobacteriales</taxon>
        <taxon>Sphingobacteriaceae</taxon>
        <taxon>Sphingobacterium</taxon>
    </lineage>
</organism>
<dbReference type="AlphaFoldDB" id="A0A2T8HGL9"/>
<comment type="caution">
    <text evidence="1">The sequence shown here is derived from an EMBL/GenBank/DDBJ whole genome shotgun (WGS) entry which is preliminary data.</text>
</comment>
<evidence type="ECO:0000313" key="2">
    <source>
        <dbReference type="Proteomes" id="UP000245627"/>
    </source>
</evidence>
<gene>
    <name evidence="1" type="ORF">DC487_13490</name>
</gene>
<dbReference type="Proteomes" id="UP000245627">
    <property type="component" value="Unassembled WGS sequence"/>
</dbReference>
<protein>
    <submittedName>
        <fullName evidence="1">Uncharacterized protein</fullName>
    </submittedName>
</protein>
<dbReference type="RefSeq" id="WP_116776491.1">
    <property type="nucleotide sequence ID" value="NZ_QDKG01000005.1"/>
</dbReference>
<sequence>MKLFVFICITSIVIIASCINDKSAATKDSKDNSYVNELSEFAYQGDNSSLRKAVDILKKEYGIGDLGFEDINILNVKNRQDSTFFDFSIVEPRFFELHSKDYSAASIGFLTLDSVEIIVFDQVGIFEKMNISKEIHFGVQEHEYAMVYEPLLFRFYLKHNGQLNFVEEEWLDYGRKK</sequence>
<name>A0A2T8HGL9_9SPHI</name>